<reference evidence="2" key="1">
    <citation type="journal article" date="2023" name="Mol. Phylogenet. Evol.">
        <title>Genome-scale phylogeny and comparative genomics of the fungal order Sordariales.</title>
        <authorList>
            <person name="Hensen N."/>
            <person name="Bonometti L."/>
            <person name="Westerberg I."/>
            <person name="Brannstrom I.O."/>
            <person name="Guillou S."/>
            <person name="Cros-Aarteil S."/>
            <person name="Calhoun S."/>
            <person name="Haridas S."/>
            <person name="Kuo A."/>
            <person name="Mondo S."/>
            <person name="Pangilinan J."/>
            <person name="Riley R."/>
            <person name="LaButti K."/>
            <person name="Andreopoulos B."/>
            <person name="Lipzen A."/>
            <person name="Chen C."/>
            <person name="Yan M."/>
            <person name="Daum C."/>
            <person name="Ng V."/>
            <person name="Clum A."/>
            <person name="Steindorff A."/>
            <person name="Ohm R.A."/>
            <person name="Martin F."/>
            <person name="Silar P."/>
            <person name="Natvig D.O."/>
            <person name="Lalanne C."/>
            <person name="Gautier V."/>
            <person name="Ament-Velasquez S.L."/>
            <person name="Kruys A."/>
            <person name="Hutchinson M.I."/>
            <person name="Powell A.J."/>
            <person name="Barry K."/>
            <person name="Miller A.N."/>
            <person name="Grigoriev I.V."/>
            <person name="Debuchy R."/>
            <person name="Gladieux P."/>
            <person name="Hiltunen Thoren M."/>
            <person name="Johannesson H."/>
        </authorList>
    </citation>
    <scope>NUCLEOTIDE SEQUENCE</scope>
    <source>
        <strain evidence="2">CBS 232.78</strain>
    </source>
</reference>
<evidence type="ECO:0000313" key="3">
    <source>
        <dbReference type="Proteomes" id="UP001285441"/>
    </source>
</evidence>
<evidence type="ECO:0000313" key="2">
    <source>
        <dbReference type="EMBL" id="KAK3389370.1"/>
    </source>
</evidence>
<keyword evidence="3" id="KW-1185">Reference proteome</keyword>
<dbReference type="Proteomes" id="UP001285441">
    <property type="component" value="Unassembled WGS sequence"/>
</dbReference>
<dbReference type="EMBL" id="JAULSW010000002">
    <property type="protein sequence ID" value="KAK3389370.1"/>
    <property type="molecule type" value="Genomic_DNA"/>
</dbReference>
<dbReference type="AlphaFoldDB" id="A0AAE0NXR2"/>
<proteinExistence type="predicted"/>
<evidence type="ECO:0000256" key="1">
    <source>
        <dbReference type="SAM" id="MobiDB-lite"/>
    </source>
</evidence>
<organism evidence="2 3">
    <name type="scientific">Podospora didyma</name>
    <dbReference type="NCBI Taxonomy" id="330526"/>
    <lineage>
        <taxon>Eukaryota</taxon>
        <taxon>Fungi</taxon>
        <taxon>Dikarya</taxon>
        <taxon>Ascomycota</taxon>
        <taxon>Pezizomycotina</taxon>
        <taxon>Sordariomycetes</taxon>
        <taxon>Sordariomycetidae</taxon>
        <taxon>Sordariales</taxon>
        <taxon>Podosporaceae</taxon>
        <taxon>Podospora</taxon>
    </lineage>
</organism>
<reference evidence="2" key="2">
    <citation type="submission" date="2023-06" db="EMBL/GenBank/DDBJ databases">
        <authorList>
            <consortium name="Lawrence Berkeley National Laboratory"/>
            <person name="Haridas S."/>
            <person name="Hensen N."/>
            <person name="Bonometti L."/>
            <person name="Westerberg I."/>
            <person name="Brannstrom I.O."/>
            <person name="Guillou S."/>
            <person name="Cros-Aarteil S."/>
            <person name="Calhoun S."/>
            <person name="Kuo A."/>
            <person name="Mondo S."/>
            <person name="Pangilinan J."/>
            <person name="Riley R."/>
            <person name="LaButti K."/>
            <person name="Andreopoulos B."/>
            <person name="Lipzen A."/>
            <person name="Chen C."/>
            <person name="Yanf M."/>
            <person name="Daum C."/>
            <person name="Ng V."/>
            <person name="Clum A."/>
            <person name="Steindorff A."/>
            <person name="Ohm R."/>
            <person name="Martin F."/>
            <person name="Silar P."/>
            <person name="Natvig D."/>
            <person name="Lalanne C."/>
            <person name="Gautier V."/>
            <person name="Ament-velasquez S.L."/>
            <person name="Kruys A."/>
            <person name="Hutchinson M.I."/>
            <person name="Powell A.J."/>
            <person name="Barry K."/>
            <person name="Miller A.N."/>
            <person name="Grigoriev I.V."/>
            <person name="Debuchy R."/>
            <person name="Gladieux P."/>
            <person name="Thoren M.H."/>
            <person name="Johannesson H."/>
        </authorList>
    </citation>
    <scope>NUCLEOTIDE SEQUENCE</scope>
    <source>
        <strain evidence="2">CBS 232.78</strain>
    </source>
</reference>
<comment type="caution">
    <text evidence="2">The sequence shown here is derived from an EMBL/GenBank/DDBJ whole genome shotgun (WGS) entry which is preliminary data.</text>
</comment>
<accession>A0AAE0NXR2</accession>
<name>A0AAE0NXR2_9PEZI</name>
<feature type="region of interest" description="Disordered" evidence="1">
    <location>
        <begin position="144"/>
        <end position="170"/>
    </location>
</feature>
<gene>
    <name evidence="2" type="ORF">B0H63DRAFT_518603</name>
</gene>
<protein>
    <submittedName>
        <fullName evidence="2">Uncharacterized protein</fullName>
    </submittedName>
</protein>
<feature type="region of interest" description="Disordered" evidence="1">
    <location>
        <begin position="316"/>
        <end position="355"/>
    </location>
</feature>
<sequence>MESKDTSQPKPMNTPAPTISSRADACVDLFKKCLGKYKSSAEWYPRIMTSAQTFWGWCECVQARAPAHVEASLDARLSFPNHEQTRRCILGALHVLQAQLEGELSAPLANPTAVFTFGNVESLLEQLSTSVQALEPRPLWPIVQPEKEEKSKGKGKALPAPAPAHHSDPRGAPLYFQAKRCRDLLFEMFEHCFPFREPFRSVVQSREKKFDNWVAYVVSVGVLAPLQASRDPRLAPTPQDSLRTRIQGVLTDLESILEHRCQFMRQPDWPRRPDAPWVTSVKQGSWNLDGRDFAADMRWHVDPIINELCKIAGNISRSSSTPEQHEAGPSRHIAPVVSSNPQDNPFWKQVSRQPG</sequence>